<dbReference type="InterPro" id="IPR001451">
    <property type="entry name" value="Hexapep"/>
</dbReference>
<name>A0A1M7G4A5_9HYPH</name>
<proteinExistence type="predicted"/>
<dbReference type="SUPFAM" id="SSF51161">
    <property type="entry name" value="Trimeric LpxA-like enzymes"/>
    <property type="match status" value="1"/>
</dbReference>
<dbReference type="Gene3D" id="2.160.10.10">
    <property type="entry name" value="Hexapeptide repeat proteins"/>
    <property type="match status" value="1"/>
</dbReference>
<accession>A0A1M7G4A5</accession>
<gene>
    <name evidence="1" type="ORF">SAMN05444272_1797</name>
</gene>
<dbReference type="InterPro" id="IPR011004">
    <property type="entry name" value="Trimer_LpxA-like_sf"/>
</dbReference>
<keyword evidence="2" id="KW-1185">Reference proteome</keyword>
<dbReference type="CDD" id="cd04645">
    <property type="entry name" value="LbH_gamma_CA_like"/>
    <property type="match status" value="1"/>
</dbReference>
<dbReference type="Pfam" id="PF00132">
    <property type="entry name" value="Hexapep"/>
    <property type="match status" value="1"/>
</dbReference>
<protein>
    <submittedName>
        <fullName evidence="1">Carbonic anhydrase or acetyltransferase, isoleucine patch superfamily</fullName>
    </submittedName>
</protein>
<dbReference type="STRING" id="735517.SAMN05444272_1797"/>
<evidence type="ECO:0000313" key="1">
    <source>
        <dbReference type="EMBL" id="SHM10918.1"/>
    </source>
</evidence>
<sequence>MTLYQLDGVEPDLPDESRYWIAPTACVIGKVKLDEDASVWFGAVLRGDNELIHVGERSNVQEGCVLHTDMGFPLTIGADCTIGHKAILHGCTVGENSLIGMGATVLNGAVIGRNCIVGANALIGEGKVIPDNSLVVGMPGKVIRQLDEVTEKGLRESAANYVRNWKRFKAGLKAV</sequence>
<dbReference type="PANTHER" id="PTHR13061">
    <property type="entry name" value="DYNACTIN SUBUNIT P25"/>
    <property type="match status" value="1"/>
</dbReference>
<dbReference type="InterPro" id="IPR050484">
    <property type="entry name" value="Transf_Hexapept/Carb_Anhydrase"/>
</dbReference>
<reference evidence="1 2" key="1">
    <citation type="submission" date="2016-11" db="EMBL/GenBank/DDBJ databases">
        <authorList>
            <person name="Jaros S."/>
            <person name="Januszkiewicz K."/>
            <person name="Wedrychowicz H."/>
        </authorList>
    </citation>
    <scope>NUCLEOTIDE SEQUENCE [LARGE SCALE GENOMIC DNA]</scope>
    <source>
        <strain evidence="1 2">DSM 22153</strain>
    </source>
</reference>
<dbReference type="Proteomes" id="UP000186002">
    <property type="component" value="Unassembled WGS sequence"/>
</dbReference>
<dbReference type="InterPro" id="IPR047324">
    <property type="entry name" value="LbH_gamma_CA-like"/>
</dbReference>
<evidence type="ECO:0000313" key="2">
    <source>
        <dbReference type="Proteomes" id="UP000186002"/>
    </source>
</evidence>
<dbReference type="OrthoDB" id="9803036at2"/>
<dbReference type="EMBL" id="FRBW01000002">
    <property type="protein sequence ID" value="SHM10918.1"/>
    <property type="molecule type" value="Genomic_DNA"/>
</dbReference>
<dbReference type="AlphaFoldDB" id="A0A1M7G4A5"/>
<keyword evidence="1" id="KW-0808">Transferase</keyword>
<dbReference type="PANTHER" id="PTHR13061:SF29">
    <property type="entry name" value="GAMMA CARBONIC ANHYDRASE-LIKE 1, MITOCHONDRIAL-RELATED"/>
    <property type="match status" value="1"/>
</dbReference>
<organism evidence="1 2">
    <name type="scientific">Roseibium suaedae</name>
    <dbReference type="NCBI Taxonomy" id="735517"/>
    <lineage>
        <taxon>Bacteria</taxon>
        <taxon>Pseudomonadati</taxon>
        <taxon>Pseudomonadota</taxon>
        <taxon>Alphaproteobacteria</taxon>
        <taxon>Hyphomicrobiales</taxon>
        <taxon>Stappiaceae</taxon>
        <taxon>Roseibium</taxon>
    </lineage>
</organism>
<dbReference type="GO" id="GO:0016740">
    <property type="term" value="F:transferase activity"/>
    <property type="evidence" value="ECO:0007669"/>
    <property type="project" value="UniProtKB-KW"/>
</dbReference>
<dbReference type="RefSeq" id="WP_073012027.1">
    <property type="nucleotide sequence ID" value="NZ_FRBW01000002.1"/>
</dbReference>